<dbReference type="EMBL" id="CAADFK010000029">
    <property type="protein sequence ID" value="VFK12040.1"/>
    <property type="molecule type" value="Genomic_DNA"/>
</dbReference>
<proteinExistence type="predicted"/>
<dbReference type="AlphaFoldDB" id="A0A450W4S6"/>
<organism evidence="1">
    <name type="scientific">Candidatus Kentrum sp. LPFa</name>
    <dbReference type="NCBI Taxonomy" id="2126335"/>
    <lineage>
        <taxon>Bacteria</taxon>
        <taxon>Pseudomonadati</taxon>
        <taxon>Pseudomonadota</taxon>
        <taxon>Gammaproteobacteria</taxon>
        <taxon>Candidatus Kentrum</taxon>
    </lineage>
</organism>
<name>A0A450W4S6_9GAMM</name>
<gene>
    <name evidence="1" type="ORF">BECKLPF1236B_GA0070989_102911</name>
</gene>
<reference evidence="1" key="1">
    <citation type="submission" date="2019-02" db="EMBL/GenBank/DDBJ databases">
        <authorList>
            <person name="Gruber-Vodicka R. H."/>
            <person name="Seah K. B. B."/>
        </authorList>
    </citation>
    <scope>NUCLEOTIDE SEQUENCE</scope>
    <source>
        <strain evidence="1">BECK_S313</strain>
    </source>
</reference>
<protein>
    <submittedName>
        <fullName evidence="1">Uncharacterized protein</fullName>
    </submittedName>
</protein>
<evidence type="ECO:0000313" key="1">
    <source>
        <dbReference type="EMBL" id="VFK12040.1"/>
    </source>
</evidence>
<accession>A0A450W4S6</accession>
<sequence length="687" mass="74625">MSHFTLRPIQTNFTGGEQTPKLAGHVDAKRRTNGCRQIKNFTVDVTGIAKRRPGARHIAMALDNTYPSRLMDFLFDVDQTYVFEFGDRKLRILHGGGLIAAAASAPVNNPDFSGGASGWTVNGAVWSAGAMMMTASGHAISQAITTSDAGKEHILLLDMIDNGGLSEVSVTIGAGAGGTEYLDVSREDGYHSLAFTPTAATFHLRVAWKSGTPQLSRVGLASGALILGSPFGKDHIQDLQHDASEDITFIAHRDYKPRKLGRHGHASWSLTPYRPASDPFTGAGRYPRAVRFHKGRLWFGGARQKPRTLWASQSKAPFDMTTGAEDEKALVFTLLEQNPILWLASGRDLALGTLGNEQAITGDDGLITATNIDVSRHTSHGSSRVAPVQYNNQILFVDRSTRQLRAFAYDYANIDGYRGPDISLWGEHLLQAGVHGLALAAKPTPTLWLHDEDGRLRALTYEPEQDVLAWHDHPLGGDGRVESMTTTPFWRSDRLYLATRREFDGQTIRTLEYLEDGEWDGIEDAFYVDAGLSYAGDASAAFSGLTHLEGQTVSILADGIPHRPLVVQDGAVTLDHPAGACHIGLGYESVIETLPLEVQTQAGTAQGARKSWRGISVRLLESMGGTLDGQEILYRTPGDGMDQAIPPFTGDKEIDDLGWDDEGTVTIQQTDPLPMTVQAIFGKVKMA</sequence>